<dbReference type="GeneID" id="100313637"/>
<keyword evidence="3" id="KW-0805">Transcription regulation</keyword>
<gene>
    <name evidence="10" type="primary">LOC100313637</name>
</gene>
<reference evidence="8" key="1">
    <citation type="submission" date="2009-10" db="EMBL/GenBank/DDBJ databases">
        <authorList>
            <person name="Freeman R.M.Jr."/>
            <person name="Wu M.M."/>
            <person name="Gerhart J.J."/>
        </authorList>
    </citation>
    <scope>NUCLEOTIDE SEQUENCE</scope>
</reference>
<dbReference type="OrthoDB" id="10047910at2759"/>
<keyword evidence="2" id="KW-0678">Repressor</keyword>
<evidence type="ECO:0000259" key="7">
    <source>
        <dbReference type="PROSITE" id="PS50888"/>
    </source>
</evidence>
<accession>D1LX47</accession>
<comment type="subcellular location">
    <subcellularLocation>
        <location evidence="1">Nucleus</location>
    </subcellularLocation>
</comment>
<evidence type="ECO:0000256" key="3">
    <source>
        <dbReference type="ARBA" id="ARBA00023015"/>
    </source>
</evidence>
<dbReference type="InterPro" id="IPR011598">
    <property type="entry name" value="bHLH_dom"/>
</dbReference>
<dbReference type="RefSeq" id="NP_001161570.1">
    <property type="nucleotide sequence ID" value="NM_001168098.1"/>
</dbReference>
<dbReference type="InterPro" id="IPR026052">
    <property type="entry name" value="DNA-bd_prot-inh"/>
</dbReference>
<dbReference type="GO" id="GO:0005737">
    <property type="term" value="C:cytoplasm"/>
    <property type="evidence" value="ECO:0007669"/>
    <property type="project" value="InterPro"/>
</dbReference>
<dbReference type="GO" id="GO:0032922">
    <property type="term" value="P:circadian regulation of gene expression"/>
    <property type="evidence" value="ECO:0007669"/>
    <property type="project" value="TreeGrafter"/>
</dbReference>
<proteinExistence type="evidence at transcript level"/>
<protein>
    <submittedName>
        <fullName evidence="8 10">Inhibitor of DNA binding 4-like protein</fullName>
    </submittedName>
</protein>
<evidence type="ECO:0000256" key="4">
    <source>
        <dbReference type="ARBA" id="ARBA00023163"/>
    </source>
</evidence>
<dbReference type="PANTHER" id="PTHR11723">
    <property type="entry name" value="DNA-BINDING PROTEIN INHIBITOR"/>
    <property type="match status" value="1"/>
</dbReference>
<evidence type="ECO:0000256" key="5">
    <source>
        <dbReference type="ARBA" id="ARBA00023242"/>
    </source>
</evidence>
<dbReference type="Proteomes" id="UP000694865">
    <property type="component" value="Unplaced"/>
</dbReference>
<keyword evidence="5" id="KW-0539">Nucleus</keyword>
<dbReference type="GO" id="GO:0046983">
    <property type="term" value="F:protein dimerization activity"/>
    <property type="evidence" value="ECO:0007669"/>
    <property type="project" value="InterPro"/>
</dbReference>
<dbReference type="SUPFAM" id="SSF47459">
    <property type="entry name" value="HLH, helix-loop-helix DNA-binding domain"/>
    <property type="match status" value="1"/>
</dbReference>
<name>D1LX47_SACKO</name>
<evidence type="ECO:0000313" key="9">
    <source>
        <dbReference type="Proteomes" id="UP000694865"/>
    </source>
</evidence>
<evidence type="ECO:0000256" key="1">
    <source>
        <dbReference type="ARBA" id="ARBA00004123"/>
    </source>
</evidence>
<keyword evidence="9" id="KW-1185">Reference proteome</keyword>
<dbReference type="GO" id="GO:0030154">
    <property type="term" value="P:cell differentiation"/>
    <property type="evidence" value="ECO:0007669"/>
    <property type="project" value="TreeGrafter"/>
</dbReference>
<dbReference type="CDD" id="cd19684">
    <property type="entry name" value="bHLH_dnHLH_ID"/>
    <property type="match status" value="1"/>
</dbReference>
<dbReference type="SMART" id="SM00353">
    <property type="entry name" value="HLH"/>
    <property type="match status" value="1"/>
</dbReference>
<dbReference type="PROSITE" id="PS50888">
    <property type="entry name" value="BHLH"/>
    <property type="match status" value="1"/>
</dbReference>
<reference evidence="10" key="2">
    <citation type="submission" date="2025-05" db="UniProtKB">
        <authorList>
            <consortium name="RefSeq"/>
        </authorList>
    </citation>
    <scope>IDENTIFICATION</scope>
</reference>
<evidence type="ECO:0000313" key="10">
    <source>
        <dbReference type="RefSeq" id="NP_001161570.1"/>
    </source>
</evidence>
<dbReference type="Gene3D" id="4.10.280.10">
    <property type="entry name" value="Helix-loop-helix DNA-binding domain"/>
    <property type="match status" value="1"/>
</dbReference>
<dbReference type="PANTHER" id="PTHR11723:SF17">
    <property type="entry name" value="PROTEIN EXTRA-MACROCHAETAE"/>
    <property type="match status" value="1"/>
</dbReference>
<dbReference type="KEGG" id="sko:100313637"/>
<feature type="domain" description="BHLH" evidence="7">
    <location>
        <begin position="44"/>
        <end position="96"/>
    </location>
</feature>
<dbReference type="Pfam" id="PF00010">
    <property type="entry name" value="HLH"/>
    <property type="match status" value="1"/>
</dbReference>
<dbReference type="EMBL" id="GU076024">
    <property type="protein sequence ID" value="ACY92553.1"/>
    <property type="molecule type" value="mRNA"/>
</dbReference>
<dbReference type="AlphaFoldDB" id="D1LX47"/>
<evidence type="ECO:0000256" key="2">
    <source>
        <dbReference type="ARBA" id="ARBA00022491"/>
    </source>
</evidence>
<dbReference type="GO" id="GO:0005634">
    <property type="term" value="C:nucleus"/>
    <property type="evidence" value="ECO:0007669"/>
    <property type="project" value="UniProtKB-SubCell"/>
</dbReference>
<evidence type="ECO:0000256" key="6">
    <source>
        <dbReference type="SAM" id="MobiDB-lite"/>
    </source>
</evidence>
<keyword evidence="4" id="KW-0804">Transcription</keyword>
<dbReference type="InterPro" id="IPR036638">
    <property type="entry name" value="HLH_DNA-bd_sf"/>
</dbReference>
<evidence type="ECO:0000313" key="8">
    <source>
        <dbReference type="EMBL" id="ACY92553.1"/>
    </source>
</evidence>
<dbReference type="GO" id="GO:0000122">
    <property type="term" value="P:negative regulation of transcription by RNA polymerase II"/>
    <property type="evidence" value="ECO:0007669"/>
    <property type="project" value="InterPro"/>
</dbReference>
<sequence length="161" mass="17542">MKERQGNRATKLHNSTSALRHVSKESVETCSRGNMVAAAAAVLAAGSMSEYLDGILTYSMSDCYSKLKDLVPTIPPNKKVSKVELLQHVIDYIQDLQVELEAHPAMRNTPPPPLEKQIPTNRTPLGTIPPENTAIAADQVSHLEKSASCSWDIDSCSPRSC</sequence>
<feature type="region of interest" description="Disordered" evidence="6">
    <location>
        <begin position="1"/>
        <end position="20"/>
    </location>
</feature>
<organism evidence="8">
    <name type="scientific">Saccoglossus kowalevskii</name>
    <name type="common">Acorn worm</name>
    <dbReference type="NCBI Taxonomy" id="10224"/>
    <lineage>
        <taxon>Eukaryota</taxon>
        <taxon>Metazoa</taxon>
        <taxon>Hemichordata</taxon>
        <taxon>Enteropneusta</taxon>
        <taxon>Harrimaniidae</taxon>
        <taxon>Saccoglossus</taxon>
    </lineage>
</organism>